<evidence type="ECO:0000313" key="4">
    <source>
        <dbReference type="Proteomes" id="UP000053558"/>
    </source>
</evidence>
<comment type="caution">
    <text evidence="3">The sequence shown here is derived from an EMBL/GenBank/DDBJ whole genome shotgun (WGS) entry which is preliminary data.</text>
</comment>
<name>A0A5M3MPF7_CONPW</name>
<evidence type="ECO:0000313" key="3">
    <source>
        <dbReference type="EMBL" id="EIW81048.1"/>
    </source>
</evidence>
<keyword evidence="4" id="KW-1185">Reference proteome</keyword>
<reference evidence="4" key="1">
    <citation type="journal article" date="2012" name="Science">
        <title>The Paleozoic origin of enzymatic lignin decomposition reconstructed from 31 fungal genomes.</title>
        <authorList>
            <person name="Floudas D."/>
            <person name="Binder M."/>
            <person name="Riley R."/>
            <person name="Barry K."/>
            <person name="Blanchette R.A."/>
            <person name="Henrissat B."/>
            <person name="Martinez A.T."/>
            <person name="Otillar R."/>
            <person name="Spatafora J.W."/>
            <person name="Yadav J.S."/>
            <person name="Aerts A."/>
            <person name="Benoit I."/>
            <person name="Boyd A."/>
            <person name="Carlson A."/>
            <person name="Copeland A."/>
            <person name="Coutinho P.M."/>
            <person name="de Vries R.P."/>
            <person name="Ferreira P."/>
            <person name="Findley K."/>
            <person name="Foster B."/>
            <person name="Gaskell J."/>
            <person name="Glotzer D."/>
            <person name="Gorecki P."/>
            <person name="Heitman J."/>
            <person name="Hesse C."/>
            <person name="Hori C."/>
            <person name="Igarashi K."/>
            <person name="Jurgens J.A."/>
            <person name="Kallen N."/>
            <person name="Kersten P."/>
            <person name="Kohler A."/>
            <person name="Kuees U."/>
            <person name="Kumar T.K.A."/>
            <person name="Kuo A."/>
            <person name="LaButti K."/>
            <person name="Larrondo L.F."/>
            <person name="Lindquist E."/>
            <person name="Ling A."/>
            <person name="Lombard V."/>
            <person name="Lucas S."/>
            <person name="Lundell T."/>
            <person name="Martin R."/>
            <person name="McLaughlin D.J."/>
            <person name="Morgenstern I."/>
            <person name="Morin E."/>
            <person name="Murat C."/>
            <person name="Nagy L.G."/>
            <person name="Nolan M."/>
            <person name="Ohm R.A."/>
            <person name="Patyshakuliyeva A."/>
            <person name="Rokas A."/>
            <person name="Ruiz-Duenas F.J."/>
            <person name="Sabat G."/>
            <person name="Salamov A."/>
            <person name="Samejima M."/>
            <person name="Schmutz J."/>
            <person name="Slot J.C."/>
            <person name="St John F."/>
            <person name="Stenlid J."/>
            <person name="Sun H."/>
            <person name="Sun S."/>
            <person name="Syed K."/>
            <person name="Tsang A."/>
            <person name="Wiebenga A."/>
            <person name="Young D."/>
            <person name="Pisabarro A."/>
            <person name="Eastwood D.C."/>
            <person name="Martin F."/>
            <person name="Cullen D."/>
            <person name="Grigoriev I.V."/>
            <person name="Hibbett D.S."/>
        </authorList>
    </citation>
    <scope>NUCLEOTIDE SEQUENCE [LARGE SCALE GENOMIC DNA]</scope>
    <source>
        <strain evidence="4">RWD-64-598 SS2</strain>
    </source>
</reference>
<keyword evidence="1" id="KW-0472">Membrane</keyword>
<dbReference type="AlphaFoldDB" id="A0A5M3MPF7"/>
<proteinExistence type="predicted"/>
<feature type="signal peptide" evidence="2">
    <location>
        <begin position="1"/>
        <end position="27"/>
    </location>
</feature>
<evidence type="ECO:0008006" key="5">
    <source>
        <dbReference type="Google" id="ProtNLM"/>
    </source>
</evidence>
<organism evidence="3 4">
    <name type="scientific">Coniophora puteana (strain RWD-64-598)</name>
    <name type="common">Brown rot fungus</name>
    <dbReference type="NCBI Taxonomy" id="741705"/>
    <lineage>
        <taxon>Eukaryota</taxon>
        <taxon>Fungi</taxon>
        <taxon>Dikarya</taxon>
        <taxon>Basidiomycota</taxon>
        <taxon>Agaricomycotina</taxon>
        <taxon>Agaricomycetes</taxon>
        <taxon>Agaricomycetidae</taxon>
        <taxon>Boletales</taxon>
        <taxon>Coniophorineae</taxon>
        <taxon>Coniophoraceae</taxon>
        <taxon>Coniophora</taxon>
    </lineage>
</organism>
<dbReference type="GeneID" id="19210364"/>
<sequence length="155" mass="17334">MSLRNQVHVGLFHLAPVLTSGASLAWAFSEYQTLIPFLQSDIPAAPLASWFNRWFRLATAGIVGCGLASTSWGYVGSTRAAGMAGRLYLYGAVLSAAHFAFVPWIAPCIERLVYGPEHRTKDELRRWLRIHTVRTLLTDIPAFVCFTWGYLEWTS</sequence>
<keyword evidence="1" id="KW-0812">Transmembrane</keyword>
<feature type="transmembrane region" description="Helical" evidence="1">
    <location>
        <begin position="54"/>
        <end position="75"/>
    </location>
</feature>
<evidence type="ECO:0000256" key="2">
    <source>
        <dbReference type="SAM" id="SignalP"/>
    </source>
</evidence>
<dbReference type="RefSeq" id="XP_007768483.1">
    <property type="nucleotide sequence ID" value="XM_007770293.1"/>
</dbReference>
<evidence type="ECO:0000256" key="1">
    <source>
        <dbReference type="SAM" id="Phobius"/>
    </source>
</evidence>
<protein>
    <recommendedName>
        <fullName evidence="5">Integral membrane protein</fullName>
    </recommendedName>
</protein>
<dbReference type="OrthoDB" id="1523883at2759"/>
<dbReference type="Proteomes" id="UP000053558">
    <property type="component" value="Unassembled WGS sequence"/>
</dbReference>
<feature type="chain" id="PRO_5024463847" description="Integral membrane protein" evidence="2">
    <location>
        <begin position="28"/>
        <end position="155"/>
    </location>
</feature>
<dbReference type="EMBL" id="JH711578">
    <property type="protein sequence ID" value="EIW81048.1"/>
    <property type="molecule type" value="Genomic_DNA"/>
</dbReference>
<keyword evidence="2" id="KW-0732">Signal</keyword>
<gene>
    <name evidence="3" type="ORF">CONPUDRAFT_82130</name>
</gene>
<dbReference type="OMA" id="RTTFYWA"/>
<feature type="transmembrane region" description="Helical" evidence="1">
    <location>
        <begin position="87"/>
        <end position="106"/>
    </location>
</feature>
<accession>A0A5M3MPF7</accession>
<keyword evidence="1" id="KW-1133">Transmembrane helix</keyword>
<dbReference type="KEGG" id="cput:CONPUDRAFT_82130"/>